<feature type="domain" description="Phospholipase/carboxylesterase/thioesterase" evidence="10">
    <location>
        <begin position="34"/>
        <end position="253"/>
    </location>
</feature>
<dbReference type="Pfam" id="PF02230">
    <property type="entry name" value="Abhydrolase_2"/>
    <property type="match status" value="1"/>
</dbReference>
<dbReference type="EMBL" id="JARJLG010000315">
    <property type="protein sequence ID" value="KAJ7717622.1"/>
    <property type="molecule type" value="Genomic_DNA"/>
</dbReference>
<dbReference type="EC" id="3.1.2.22" evidence="2"/>
<evidence type="ECO:0000256" key="9">
    <source>
        <dbReference type="ARBA" id="ARBA00047337"/>
    </source>
</evidence>
<proteinExistence type="inferred from homology"/>
<gene>
    <name evidence="11" type="ORF">DFH07DRAFT_899358</name>
</gene>
<dbReference type="PANTHER" id="PTHR10655">
    <property type="entry name" value="LYSOPHOSPHOLIPASE-RELATED"/>
    <property type="match status" value="1"/>
</dbReference>
<dbReference type="InterPro" id="IPR029058">
    <property type="entry name" value="AB_hydrolase_fold"/>
</dbReference>
<comment type="catalytic activity">
    <reaction evidence="9">
        <text>S-hexadecanoyl-L-cysteinyl-[protein] + H2O = L-cysteinyl-[protein] + hexadecanoate + H(+)</text>
        <dbReference type="Rhea" id="RHEA:19233"/>
        <dbReference type="Rhea" id="RHEA-COMP:10131"/>
        <dbReference type="Rhea" id="RHEA-COMP:11032"/>
        <dbReference type="ChEBI" id="CHEBI:7896"/>
        <dbReference type="ChEBI" id="CHEBI:15377"/>
        <dbReference type="ChEBI" id="CHEBI:15378"/>
        <dbReference type="ChEBI" id="CHEBI:29950"/>
        <dbReference type="ChEBI" id="CHEBI:74151"/>
        <dbReference type="EC" id="3.1.2.22"/>
    </reaction>
</comment>
<dbReference type="InterPro" id="IPR050565">
    <property type="entry name" value="LYPA1-2/EST-like"/>
</dbReference>
<dbReference type="InterPro" id="IPR003140">
    <property type="entry name" value="PLipase/COase/thioEstase"/>
</dbReference>
<dbReference type="PANTHER" id="PTHR10655:SF17">
    <property type="entry name" value="LYSOPHOSPHOLIPASE-LIKE PROTEIN 1"/>
    <property type="match status" value="1"/>
</dbReference>
<dbReference type="GO" id="GO:0052689">
    <property type="term" value="F:carboxylic ester hydrolase activity"/>
    <property type="evidence" value="ECO:0007669"/>
    <property type="project" value="UniProtKB-KW"/>
</dbReference>
<evidence type="ECO:0000256" key="6">
    <source>
        <dbReference type="ARBA" id="ARBA00022832"/>
    </source>
</evidence>
<accession>A0AAD7HD96</accession>
<keyword evidence="6" id="KW-0276">Fatty acid metabolism</keyword>
<evidence type="ECO:0000313" key="12">
    <source>
        <dbReference type="Proteomes" id="UP001215280"/>
    </source>
</evidence>
<evidence type="ECO:0000256" key="1">
    <source>
        <dbReference type="ARBA" id="ARBA00006499"/>
    </source>
</evidence>
<organism evidence="11 12">
    <name type="scientific">Mycena maculata</name>
    <dbReference type="NCBI Taxonomy" id="230809"/>
    <lineage>
        <taxon>Eukaryota</taxon>
        <taxon>Fungi</taxon>
        <taxon>Dikarya</taxon>
        <taxon>Basidiomycota</taxon>
        <taxon>Agaricomycotina</taxon>
        <taxon>Agaricomycetes</taxon>
        <taxon>Agaricomycetidae</taxon>
        <taxon>Agaricales</taxon>
        <taxon>Marasmiineae</taxon>
        <taxon>Mycenaceae</taxon>
        <taxon>Mycena</taxon>
    </lineage>
</organism>
<evidence type="ECO:0000313" key="11">
    <source>
        <dbReference type="EMBL" id="KAJ7717622.1"/>
    </source>
</evidence>
<dbReference type="AlphaFoldDB" id="A0AAD7HD96"/>
<evidence type="ECO:0000256" key="5">
    <source>
        <dbReference type="ARBA" id="ARBA00022801"/>
    </source>
</evidence>
<dbReference type="GO" id="GO:0006631">
    <property type="term" value="P:fatty acid metabolic process"/>
    <property type="evidence" value="ECO:0007669"/>
    <property type="project" value="UniProtKB-KW"/>
</dbReference>
<comment type="similarity">
    <text evidence="1">Belongs to the AB hydrolase superfamily. AB hydrolase 2 family.</text>
</comment>
<sequence length="264" mass="28429">MLSRNSQNEPVQLDLSEVRPPSFVELPPTVGGSASAVVVVLHGLGDTTQGMPLQIVNTIRKDPVFGRVKWILPQAPHRVVTGNMSKNMPAWFDMYHFNLEEGDEDERGMLHSVASIDALLSEIAASGVDPSRIILGGFSQGAAMTLLTGLTTTKKLGGLFVLSGRLPLRNKIKSMVSAHAGLLPLFWGHGTKDILVTYKLGRVSADFITTEIGLPAATSGSGAPGIDFHVYNGLAHYISDAELTDLAFWLKKVLPPMQDVPHVE</sequence>
<dbReference type="Gene3D" id="3.40.50.1820">
    <property type="entry name" value="alpha/beta hydrolase"/>
    <property type="match status" value="1"/>
</dbReference>
<name>A0AAD7HD96_9AGAR</name>
<evidence type="ECO:0000256" key="7">
    <source>
        <dbReference type="ARBA" id="ARBA00029392"/>
    </source>
</evidence>
<evidence type="ECO:0000256" key="2">
    <source>
        <dbReference type="ARBA" id="ARBA00012423"/>
    </source>
</evidence>
<evidence type="ECO:0000259" key="10">
    <source>
        <dbReference type="Pfam" id="PF02230"/>
    </source>
</evidence>
<comment type="function">
    <text evidence="7">Hydrolyzes fatty acids from S-acylated cysteine residues in proteins with a strong preference for palmitoylated G-alpha proteins over other acyl substrates. Mediates the deacylation of G-alpha proteins such as GPA1 in vivo, but has weak or no activity toward palmitoylated Ras proteins. Has weak lysophospholipase activity in vitro; however such activity may not exist in vivo.</text>
</comment>
<dbReference type="Proteomes" id="UP001215280">
    <property type="component" value="Unassembled WGS sequence"/>
</dbReference>
<keyword evidence="5" id="KW-0378">Hydrolase</keyword>
<reference evidence="11" key="1">
    <citation type="submission" date="2023-03" db="EMBL/GenBank/DDBJ databases">
        <title>Massive genome expansion in bonnet fungi (Mycena s.s.) driven by repeated elements and novel gene families across ecological guilds.</title>
        <authorList>
            <consortium name="Lawrence Berkeley National Laboratory"/>
            <person name="Harder C.B."/>
            <person name="Miyauchi S."/>
            <person name="Viragh M."/>
            <person name="Kuo A."/>
            <person name="Thoen E."/>
            <person name="Andreopoulos B."/>
            <person name="Lu D."/>
            <person name="Skrede I."/>
            <person name="Drula E."/>
            <person name="Henrissat B."/>
            <person name="Morin E."/>
            <person name="Kohler A."/>
            <person name="Barry K."/>
            <person name="LaButti K."/>
            <person name="Morin E."/>
            <person name="Salamov A."/>
            <person name="Lipzen A."/>
            <person name="Mereny Z."/>
            <person name="Hegedus B."/>
            <person name="Baldrian P."/>
            <person name="Stursova M."/>
            <person name="Weitz H."/>
            <person name="Taylor A."/>
            <person name="Grigoriev I.V."/>
            <person name="Nagy L.G."/>
            <person name="Martin F."/>
            <person name="Kauserud H."/>
        </authorList>
    </citation>
    <scope>NUCLEOTIDE SEQUENCE</scope>
    <source>
        <strain evidence="11">CBHHK188m</strain>
    </source>
</reference>
<keyword evidence="6" id="KW-0443">Lipid metabolism</keyword>
<keyword evidence="12" id="KW-1185">Reference proteome</keyword>
<dbReference type="SUPFAM" id="SSF53474">
    <property type="entry name" value="alpha/beta-Hydrolases"/>
    <property type="match status" value="1"/>
</dbReference>
<dbReference type="GO" id="GO:0008474">
    <property type="term" value="F:palmitoyl-(protein) hydrolase activity"/>
    <property type="evidence" value="ECO:0007669"/>
    <property type="project" value="UniProtKB-EC"/>
</dbReference>
<keyword evidence="4" id="KW-0719">Serine esterase</keyword>
<evidence type="ECO:0000256" key="3">
    <source>
        <dbReference type="ARBA" id="ARBA00014923"/>
    </source>
</evidence>
<evidence type="ECO:0000256" key="4">
    <source>
        <dbReference type="ARBA" id="ARBA00022487"/>
    </source>
</evidence>
<comment type="caution">
    <text evidence="11">The sequence shown here is derived from an EMBL/GenBank/DDBJ whole genome shotgun (WGS) entry which is preliminary data.</text>
</comment>
<protein>
    <recommendedName>
        <fullName evidence="3">Acyl-protein thioesterase 1</fullName>
        <ecNumber evidence="2">3.1.2.22</ecNumber>
    </recommendedName>
    <alternativeName>
        <fullName evidence="8">Palmitoyl-protein hydrolase</fullName>
    </alternativeName>
</protein>
<dbReference type="GO" id="GO:0005737">
    <property type="term" value="C:cytoplasm"/>
    <property type="evidence" value="ECO:0007669"/>
    <property type="project" value="TreeGrafter"/>
</dbReference>
<evidence type="ECO:0000256" key="8">
    <source>
        <dbReference type="ARBA" id="ARBA00031195"/>
    </source>
</evidence>